<dbReference type="AlphaFoldDB" id="A0A9P8QC93"/>
<organism evidence="2 3">
    <name type="scientific">Wickerhamomyces pijperi</name>
    <name type="common">Yeast</name>
    <name type="synonym">Pichia pijperi</name>
    <dbReference type="NCBI Taxonomy" id="599730"/>
    <lineage>
        <taxon>Eukaryota</taxon>
        <taxon>Fungi</taxon>
        <taxon>Dikarya</taxon>
        <taxon>Ascomycota</taxon>
        <taxon>Saccharomycotina</taxon>
        <taxon>Saccharomycetes</taxon>
        <taxon>Phaffomycetales</taxon>
        <taxon>Wickerhamomycetaceae</taxon>
        <taxon>Wickerhamomyces</taxon>
    </lineage>
</organism>
<name>A0A9P8QC93_WICPI</name>
<proteinExistence type="predicted"/>
<accession>A0A9P8QC93</accession>
<protein>
    <submittedName>
        <fullName evidence="2">Uncharacterized protein</fullName>
    </submittedName>
</protein>
<comment type="caution">
    <text evidence="2">The sequence shown here is derived from an EMBL/GenBank/DDBJ whole genome shotgun (WGS) entry which is preliminary data.</text>
</comment>
<sequence length="350" mass="37300">MNSVADSISCFLFSADQLNSSPKTLTTPSTESTAALESKKANLVLLAKKSTGVLTSDPGPSRKHVFSSDWELDVVLQLLQDILDISLGRGRVLWDFLQWHVGGTSENLPLPWQEEHDSAVGGLGVQDPQVLRTVVLRQDNVHTGGRNNHLWWLWHGWWQPLWILVHFQNHIGVRTSGVDDGGGVDLVLLPGLTVLGNGTDNLVLVVFQELGDFDVVQHSGAVLNGGDSERGVESGIVERPIVVHQTGLQTRGFQLWTGSSGAGRTQQVGRSEVLGPSEQVVHLGTDVEIQLGLGQLPEGLLQISDTTVGHLGGFRGGTGGKIVSFHKGNVQTSGGGINSGTGTSGTTTDN</sequence>
<feature type="compositionally biased region" description="Gly residues" evidence="1">
    <location>
        <begin position="333"/>
        <end position="343"/>
    </location>
</feature>
<evidence type="ECO:0000313" key="2">
    <source>
        <dbReference type="EMBL" id="KAH3686819.1"/>
    </source>
</evidence>
<gene>
    <name evidence="2" type="ORF">WICPIJ_002216</name>
</gene>
<reference evidence="2" key="1">
    <citation type="journal article" date="2021" name="Open Biol.">
        <title>Shared evolutionary footprints suggest mitochondrial oxidative damage underlies multiple complex I losses in fungi.</title>
        <authorList>
            <person name="Schikora-Tamarit M.A."/>
            <person name="Marcet-Houben M."/>
            <person name="Nosek J."/>
            <person name="Gabaldon T."/>
        </authorList>
    </citation>
    <scope>NUCLEOTIDE SEQUENCE</scope>
    <source>
        <strain evidence="2">CBS2887</strain>
    </source>
</reference>
<dbReference type="Proteomes" id="UP000774326">
    <property type="component" value="Unassembled WGS sequence"/>
</dbReference>
<reference evidence="2" key="2">
    <citation type="submission" date="2021-01" db="EMBL/GenBank/DDBJ databases">
        <authorList>
            <person name="Schikora-Tamarit M.A."/>
        </authorList>
    </citation>
    <scope>NUCLEOTIDE SEQUENCE</scope>
    <source>
        <strain evidence="2">CBS2887</strain>
    </source>
</reference>
<evidence type="ECO:0000313" key="3">
    <source>
        <dbReference type="Proteomes" id="UP000774326"/>
    </source>
</evidence>
<keyword evidence="3" id="KW-1185">Reference proteome</keyword>
<evidence type="ECO:0000256" key="1">
    <source>
        <dbReference type="SAM" id="MobiDB-lite"/>
    </source>
</evidence>
<dbReference type="EMBL" id="JAEUBG010001190">
    <property type="protein sequence ID" value="KAH3686819.1"/>
    <property type="molecule type" value="Genomic_DNA"/>
</dbReference>
<feature type="region of interest" description="Disordered" evidence="1">
    <location>
        <begin position="330"/>
        <end position="350"/>
    </location>
</feature>